<dbReference type="Proteomes" id="UP000292052">
    <property type="component" value="Unassembled WGS sequence"/>
</dbReference>
<reference evidence="1 2" key="1">
    <citation type="submission" date="2017-03" db="EMBL/GenBank/DDBJ databases">
        <title>Genome of the blue death feigning beetle - Asbolus verrucosus.</title>
        <authorList>
            <person name="Rider S.D."/>
        </authorList>
    </citation>
    <scope>NUCLEOTIDE SEQUENCE [LARGE SCALE GENOMIC DNA]</scope>
    <source>
        <strain evidence="1">Butters</strain>
        <tissue evidence="1">Head and leg muscle</tissue>
    </source>
</reference>
<evidence type="ECO:0000313" key="1">
    <source>
        <dbReference type="EMBL" id="RZB41406.1"/>
    </source>
</evidence>
<sequence>MERFPNRRIPNFLTFVRAVQHHRDHGCFKTAAYDRGKQRPDRVENIEEAVLNSVEARPGSNTRRLTLQHEVSHTTIWRILKEQQLYSYHVRKGYMKDLVYSTPIETIEILQERVKNAATAIRNNRITTESV</sequence>
<dbReference type="AlphaFoldDB" id="A0A482VD81"/>
<comment type="caution">
    <text evidence="1">The sequence shown here is derived from an EMBL/GenBank/DDBJ whole genome shotgun (WGS) entry which is preliminary data.</text>
</comment>
<dbReference type="PANTHER" id="PTHR47326">
    <property type="entry name" value="TRANSPOSABLE ELEMENT TC3 TRANSPOSASE-LIKE PROTEIN"/>
    <property type="match status" value="1"/>
</dbReference>
<accession>A0A482VD81</accession>
<dbReference type="PANTHER" id="PTHR47326:SF1">
    <property type="entry name" value="HTH PSQ-TYPE DOMAIN-CONTAINING PROTEIN"/>
    <property type="match status" value="1"/>
</dbReference>
<organism evidence="1 2">
    <name type="scientific">Asbolus verrucosus</name>
    <name type="common">Desert ironclad beetle</name>
    <dbReference type="NCBI Taxonomy" id="1661398"/>
    <lineage>
        <taxon>Eukaryota</taxon>
        <taxon>Metazoa</taxon>
        <taxon>Ecdysozoa</taxon>
        <taxon>Arthropoda</taxon>
        <taxon>Hexapoda</taxon>
        <taxon>Insecta</taxon>
        <taxon>Pterygota</taxon>
        <taxon>Neoptera</taxon>
        <taxon>Endopterygota</taxon>
        <taxon>Coleoptera</taxon>
        <taxon>Polyphaga</taxon>
        <taxon>Cucujiformia</taxon>
        <taxon>Tenebrionidae</taxon>
        <taxon>Pimeliinae</taxon>
        <taxon>Asbolus</taxon>
    </lineage>
</organism>
<evidence type="ECO:0000313" key="2">
    <source>
        <dbReference type="Proteomes" id="UP000292052"/>
    </source>
</evidence>
<gene>
    <name evidence="1" type="ORF">BDFB_013003</name>
</gene>
<dbReference type="EMBL" id="QDEB01113352">
    <property type="protein sequence ID" value="RZB41406.1"/>
    <property type="molecule type" value="Genomic_DNA"/>
</dbReference>
<protein>
    <submittedName>
        <fullName evidence="1">Uncharacterized protein</fullName>
    </submittedName>
</protein>
<name>A0A482VD81_ASBVE</name>
<dbReference type="OrthoDB" id="6760518at2759"/>
<proteinExistence type="predicted"/>
<keyword evidence="2" id="KW-1185">Reference proteome</keyword>